<gene>
    <name evidence="2" type="ORF">GH714_040362</name>
</gene>
<organism evidence="2 3">
    <name type="scientific">Hevea brasiliensis</name>
    <name type="common">Para rubber tree</name>
    <name type="synonym">Siphonia brasiliensis</name>
    <dbReference type="NCBI Taxonomy" id="3981"/>
    <lineage>
        <taxon>Eukaryota</taxon>
        <taxon>Viridiplantae</taxon>
        <taxon>Streptophyta</taxon>
        <taxon>Embryophyta</taxon>
        <taxon>Tracheophyta</taxon>
        <taxon>Spermatophyta</taxon>
        <taxon>Magnoliopsida</taxon>
        <taxon>eudicotyledons</taxon>
        <taxon>Gunneridae</taxon>
        <taxon>Pentapetalae</taxon>
        <taxon>rosids</taxon>
        <taxon>fabids</taxon>
        <taxon>Malpighiales</taxon>
        <taxon>Euphorbiaceae</taxon>
        <taxon>Crotonoideae</taxon>
        <taxon>Micrandreae</taxon>
        <taxon>Hevea</taxon>
    </lineage>
</organism>
<proteinExistence type="predicted"/>
<reference evidence="2 3" key="1">
    <citation type="journal article" date="2020" name="Mol. Plant">
        <title>The Chromosome-Based Rubber Tree Genome Provides New Insights into Spurge Genome Evolution and Rubber Biosynthesis.</title>
        <authorList>
            <person name="Liu J."/>
            <person name="Shi C."/>
            <person name="Shi C.C."/>
            <person name="Li W."/>
            <person name="Zhang Q.J."/>
            <person name="Zhang Y."/>
            <person name="Li K."/>
            <person name="Lu H.F."/>
            <person name="Shi C."/>
            <person name="Zhu S.T."/>
            <person name="Xiao Z.Y."/>
            <person name="Nan H."/>
            <person name="Yue Y."/>
            <person name="Zhu X.G."/>
            <person name="Wu Y."/>
            <person name="Hong X.N."/>
            <person name="Fan G.Y."/>
            <person name="Tong Y."/>
            <person name="Zhang D."/>
            <person name="Mao C.L."/>
            <person name="Liu Y.L."/>
            <person name="Hao S.J."/>
            <person name="Liu W.Q."/>
            <person name="Lv M.Q."/>
            <person name="Zhang H.B."/>
            <person name="Liu Y."/>
            <person name="Hu-Tang G.R."/>
            <person name="Wang J.P."/>
            <person name="Wang J.H."/>
            <person name="Sun Y.H."/>
            <person name="Ni S.B."/>
            <person name="Chen W.B."/>
            <person name="Zhang X.C."/>
            <person name="Jiao Y.N."/>
            <person name="Eichler E.E."/>
            <person name="Li G.H."/>
            <person name="Liu X."/>
            <person name="Gao L.Z."/>
        </authorList>
    </citation>
    <scope>NUCLEOTIDE SEQUENCE [LARGE SCALE GENOMIC DNA]</scope>
    <source>
        <strain evidence="3">cv. GT1</strain>
        <tissue evidence="2">Leaf</tissue>
    </source>
</reference>
<evidence type="ECO:0000313" key="2">
    <source>
        <dbReference type="EMBL" id="KAF2285270.1"/>
    </source>
</evidence>
<keyword evidence="3" id="KW-1185">Reference proteome</keyword>
<accession>A0A6A6K8U1</accession>
<evidence type="ECO:0000256" key="1">
    <source>
        <dbReference type="SAM" id="MobiDB-lite"/>
    </source>
</evidence>
<evidence type="ECO:0000313" key="3">
    <source>
        <dbReference type="Proteomes" id="UP000467840"/>
    </source>
</evidence>
<dbReference type="EMBL" id="JAAGAX010000018">
    <property type="protein sequence ID" value="KAF2285270.1"/>
    <property type="molecule type" value="Genomic_DNA"/>
</dbReference>
<dbReference type="Proteomes" id="UP000467840">
    <property type="component" value="Chromosome 12"/>
</dbReference>
<feature type="region of interest" description="Disordered" evidence="1">
    <location>
        <begin position="60"/>
        <end position="89"/>
    </location>
</feature>
<name>A0A6A6K8U1_HEVBR</name>
<protein>
    <submittedName>
        <fullName evidence="2">Uncharacterized protein</fullName>
    </submittedName>
</protein>
<sequence>MEVDMRLALMEKGAKTKDDEVIDKKANAYVQARNNILAEMLKGYLNDDFIWLEKLAPSAGVESENDGEEARESHNVNAMDPTSGDPPAT</sequence>
<comment type="caution">
    <text evidence="2">The sequence shown here is derived from an EMBL/GenBank/DDBJ whole genome shotgun (WGS) entry which is preliminary data.</text>
</comment>
<dbReference type="AlphaFoldDB" id="A0A6A6K8U1"/>